<dbReference type="PANTHER" id="PTHR34126">
    <property type="entry name" value="PEROXISOME BIOGENESIS PROTEIN 22"/>
    <property type="match status" value="1"/>
</dbReference>
<keyword evidence="2" id="KW-0812">Transmembrane</keyword>
<sequence length="233" mass="26452">MWIALNHEALWKRRDRSSIYLKSNISVKMLHLSSSYVEIWLFLCLFVLPFFLFCCAQRNDSRSSNGTSNDGERVSKTKKARRKPVISLTLNEILLKFGPKKEITLVDESSTAFLRLCSLTELYVFTEVTSCEEEAIVLSILKGLNAFESGLKPHRLMFSSTSEGRVSMVRQLQPLLHIDCNYSVTKALSGKVQQVVLVKLERETSVLQLHQNGFNSLQECADVIADISMIENL</sequence>
<dbReference type="Pfam" id="PF22978">
    <property type="entry name" value="HAD_Pex22"/>
    <property type="match status" value="1"/>
</dbReference>
<gene>
    <name evidence="3" type="ORF">IE077_003427</name>
</gene>
<keyword evidence="2" id="KW-1133">Transmembrane helix</keyword>
<dbReference type="Proteomes" id="UP000823046">
    <property type="component" value="Unassembled WGS sequence"/>
</dbReference>
<accession>A0ABQ7JF03</accession>
<keyword evidence="4" id="KW-1185">Reference proteome</keyword>
<feature type="transmembrane region" description="Helical" evidence="2">
    <location>
        <begin position="39"/>
        <end position="56"/>
    </location>
</feature>
<name>A0ABQ7JF03_9APIC</name>
<dbReference type="InterPro" id="IPR037485">
    <property type="entry name" value="PEX22"/>
</dbReference>
<evidence type="ECO:0000256" key="1">
    <source>
        <dbReference type="SAM" id="MobiDB-lite"/>
    </source>
</evidence>
<evidence type="ECO:0000313" key="4">
    <source>
        <dbReference type="Proteomes" id="UP000823046"/>
    </source>
</evidence>
<protein>
    <submittedName>
        <fullName evidence="3">Uncharacterized protein</fullName>
    </submittedName>
</protein>
<proteinExistence type="predicted"/>
<evidence type="ECO:0000313" key="3">
    <source>
        <dbReference type="EMBL" id="KAF8822579.1"/>
    </source>
</evidence>
<reference evidence="3 4" key="1">
    <citation type="journal article" date="2020" name="bioRxiv">
        <title>Metabolic contributions of an alphaproteobacterial endosymbiont in the apicomplexan Cardiosporidium cionae.</title>
        <authorList>
            <person name="Hunter E.S."/>
            <person name="Paight C.J."/>
            <person name="Lane C.E."/>
        </authorList>
    </citation>
    <scope>NUCLEOTIDE SEQUENCE [LARGE SCALE GENOMIC DNA]</scope>
    <source>
        <strain evidence="3">ESH_2018</strain>
    </source>
</reference>
<keyword evidence="2" id="KW-0472">Membrane</keyword>
<dbReference type="PANTHER" id="PTHR34126:SF1">
    <property type="entry name" value="PEROXISOME BIOGENESIS PROTEIN 22"/>
    <property type="match status" value="1"/>
</dbReference>
<comment type="caution">
    <text evidence="3">The sequence shown here is derived from an EMBL/GenBank/DDBJ whole genome shotgun (WGS) entry which is preliminary data.</text>
</comment>
<feature type="region of interest" description="Disordered" evidence="1">
    <location>
        <begin position="61"/>
        <end position="80"/>
    </location>
</feature>
<organism evidence="3 4">
    <name type="scientific">Cardiosporidium cionae</name>
    <dbReference type="NCBI Taxonomy" id="476202"/>
    <lineage>
        <taxon>Eukaryota</taxon>
        <taxon>Sar</taxon>
        <taxon>Alveolata</taxon>
        <taxon>Apicomplexa</taxon>
        <taxon>Aconoidasida</taxon>
        <taxon>Nephromycida</taxon>
        <taxon>Cardiosporidium</taxon>
    </lineage>
</organism>
<evidence type="ECO:0000256" key="2">
    <source>
        <dbReference type="SAM" id="Phobius"/>
    </source>
</evidence>
<dbReference type="EMBL" id="JADAQX010000041">
    <property type="protein sequence ID" value="KAF8822579.1"/>
    <property type="molecule type" value="Genomic_DNA"/>
</dbReference>